<gene>
    <name evidence="5" type="primary">lgrB</name>
    <name evidence="5" type="ORF">TRP8649_00539</name>
</gene>
<dbReference type="InterPro" id="IPR009081">
    <property type="entry name" value="PP-bd_ACP"/>
</dbReference>
<evidence type="ECO:0000256" key="3">
    <source>
        <dbReference type="SAM" id="MobiDB-lite"/>
    </source>
</evidence>
<evidence type="ECO:0000259" key="4">
    <source>
        <dbReference type="PROSITE" id="PS50075"/>
    </source>
</evidence>
<dbReference type="Proteomes" id="UP000225972">
    <property type="component" value="Unassembled WGS sequence"/>
</dbReference>
<name>A0A238J6Y4_9RHOB</name>
<dbReference type="Pfam" id="PF13193">
    <property type="entry name" value="AMP-binding_C"/>
    <property type="match status" value="1"/>
</dbReference>
<reference evidence="6" key="1">
    <citation type="submission" date="2017-05" db="EMBL/GenBank/DDBJ databases">
        <authorList>
            <person name="Rodrigo-Torres L."/>
            <person name="Arahal R. D."/>
            <person name="Lucena T."/>
        </authorList>
    </citation>
    <scope>NUCLEOTIDE SEQUENCE [LARGE SCALE GENOMIC DNA]</scope>
    <source>
        <strain evidence="6">CECT 8649</strain>
    </source>
</reference>
<dbReference type="OrthoDB" id="9803968at2"/>
<dbReference type="PROSITE" id="PS50075">
    <property type="entry name" value="CARRIER"/>
    <property type="match status" value="1"/>
</dbReference>
<dbReference type="PROSITE" id="PS00455">
    <property type="entry name" value="AMP_BINDING"/>
    <property type="match status" value="1"/>
</dbReference>
<dbReference type="InterPro" id="IPR042099">
    <property type="entry name" value="ANL_N_sf"/>
</dbReference>
<dbReference type="Gene3D" id="3.20.20.30">
    <property type="entry name" value="Luciferase-like domain"/>
    <property type="match status" value="1"/>
</dbReference>
<dbReference type="Pfam" id="PF00296">
    <property type="entry name" value="Bac_luciferase"/>
    <property type="match status" value="1"/>
</dbReference>
<dbReference type="SUPFAM" id="SSF56801">
    <property type="entry name" value="Acetyl-CoA synthetase-like"/>
    <property type="match status" value="2"/>
</dbReference>
<dbReference type="InterPro" id="IPR025110">
    <property type="entry name" value="AMP-bd_C"/>
</dbReference>
<dbReference type="Pfam" id="PF00550">
    <property type="entry name" value="PP-binding"/>
    <property type="match status" value="1"/>
</dbReference>
<dbReference type="CDD" id="cd05930">
    <property type="entry name" value="A_NRPS"/>
    <property type="match status" value="1"/>
</dbReference>
<dbReference type="InterPro" id="IPR011034">
    <property type="entry name" value="Formyl_transferase-like_C_sf"/>
</dbReference>
<evidence type="ECO:0000256" key="2">
    <source>
        <dbReference type="ARBA" id="ARBA00022553"/>
    </source>
</evidence>
<protein>
    <submittedName>
        <fullName evidence="5">Linear gramicidin synthase subunit B</fullName>
    </submittedName>
</protein>
<dbReference type="Gene3D" id="3.40.50.12230">
    <property type="match status" value="1"/>
</dbReference>
<dbReference type="PANTHER" id="PTHR45527:SF1">
    <property type="entry name" value="FATTY ACID SYNTHASE"/>
    <property type="match status" value="1"/>
</dbReference>
<dbReference type="Gene3D" id="3.40.50.980">
    <property type="match status" value="2"/>
</dbReference>
<feature type="compositionally biased region" description="Basic and acidic residues" evidence="3">
    <location>
        <begin position="1484"/>
        <end position="1494"/>
    </location>
</feature>
<dbReference type="GO" id="GO:0016705">
    <property type="term" value="F:oxidoreductase activity, acting on paired donors, with incorporation or reduction of molecular oxygen"/>
    <property type="evidence" value="ECO:0007669"/>
    <property type="project" value="InterPro"/>
</dbReference>
<feature type="region of interest" description="Disordered" evidence="3">
    <location>
        <begin position="1465"/>
        <end position="1503"/>
    </location>
</feature>
<proteinExistence type="predicted"/>
<dbReference type="InterPro" id="IPR000873">
    <property type="entry name" value="AMP-dep_synth/lig_dom"/>
</dbReference>
<sequence length="1503" mass="162428">MTQFSCIVIGNESLLVQCAQAALDRGNTVAAVVTRNDGVADWARGAGLRVEAPGSDLAARLTGVATDYLLSIANLDIIPEDVLALPAKGAINFHDGPLPRHAGLNAPVWALMQGETQHGISWHMIEGGVDEGDVLVSRSFDISASDTALTLNTKAYEAAIASFPALLDQLEAGQLNRTKQDLSLRSYHALADRPSGYGLLDFSRPAEELARLVRALDHGPYWNPLAAPKFRAKDQIWLATSARIVDGQGAPGTVLKETADHLTVACGNGAIELQDITRICGTPVAPVVVALEGDVLPVAGDFAGVDAAIKQIASRDQYWRNRFANFTPLELGGVATDSGKIETRSVSLSNGLAQVAEWVQNLSAGTSVDIAYSNAAIRGQAETGLVAGWVPLRLESGSPDLAIKAGFATDLFARAPELDWPQMPHLGLSSLGHINGTAITVNAEVGQLTYDSGKISAAMVELLIARLELQQALPQAERDMVLNDWNTNSAEYDRALTMHRAFEAQVAKTPNATALVFENQSLTYADLNARANRAAHILQDMGVAPGQIVGLCCSRSVDLLVGGLAILKAGGAYLPMDPSYPADRLQHFVQDSDAKVIVTQAAMEANLPQNSAQILVLDAEPKLAAASPDNLADTSGPKDLAYLIYTSGSTGTPKGVMIEHRNVINFYAGMDQHIPLGGTWLAVTSLSFDISVLELFWTTARGFKTVLTSDEDRGLISKGPMPMSDAAMEFSIYYWGNDDGVGRDKYKMLLEGAKFADQNGFCAVWTPERHFHAFGGPYPNPSVTGAAVAAVTQNIGVRSGSVVAPLHHPARIAEEWSVIDNLTNGRAGLAIASGWQPDDFVLRPENAPPNNKKAMVENIDQIRRLWRGEPVAFPKADGSMHEVVTQPRPVTKELPIWVTIAGNPETWREAGRLGCNVLTHLLGQSIDEVADKIKIYHDELRNAGHDPKDFSVSLMLHTYIAETRDEARETARQPMRDYLNSAAGLIKQYAWAFPAFKRPEGVNNAFDLQLGDLEAEDLDAILDFAFERYFNDSGLFGTVEDALARTEQLKRIGVTEIACLVDYGIDRDVVLEGLKPLARVVQAAQKAPELAEDDFSIAAQIVRHDVTHLQCTPSMARMIAMNDEARFALGHVQNLFLGGEPLPGALVKEFAEITDAKITNMYGPTETTIWSSVEVAQPGDTVVNIGKPLVNQQLYVLDENGEPVGVGQDGELWIGGDGVTRGYWNRPELTAEKFVANPFHTGRMYSTGDLVRRRADGKIDFVGRVDHQIKLRGFRIELGEIESVLESVAGVTQAVVAAREDTPGDIRLVGYYTGERQDEAGLKTHMAASLPSFMVPGRFMQLEAFPLTPNKKVNRKALPKPQAAKVAPVVQKEVAPQPVSVPNATAGDLAAIEQGISLIWTNILGVQGFTARDSFFDLGGHSLLAVQAHRAIREEFGVKSLSITDIFRFPVLSDLVACVASKMEGTSAPATADSQPKTATNERAQSRSDAMARRREMRAKRRA</sequence>
<accession>A0A238J6Y4</accession>
<evidence type="ECO:0000313" key="6">
    <source>
        <dbReference type="Proteomes" id="UP000225972"/>
    </source>
</evidence>
<feature type="domain" description="Carrier" evidence="4">
    <location>
        <begin position="1387"/>
        <end position="1463"/>
    </location>
</feature>
<dbReference type="InterPro" id="IPR011251">
    <property type="entry name" value="Luciferase-like_dom"/>
</dbReference>
<dbReference type="NCBIfam" id="TIGR04020">
    <property type="entry name" value="seco_metab_LLM"/>
    <property type="match status" value="1"/>
</dbReference>
<dbReference type="CDD" id="cd08700">
    <property type="entry name" value="FMT_C_OzmH_like"/>
    <property type="match status" value="1"/>
</dbReference>
<dbReference type="Gene3D" id="3.40.50.12780">
    <property type="entry name" value="N-terminal domain of ligase-like"/>
    <property type="match status" value="1"/>
</dbReference>
<dbReference type="GO" id="GO:0043041">
    <property type="term" value="P:amino acid activation for nonribosomal peptide biosynthetic process"/>
    <property type="evidence" value="ECO:0007669"/>
    <property type="project" value="TreeGrafter"/>
</dbReference>
<organism evidence="5 6">
    <name type="scientific">Pelagimonas phthalicica</name>
    <dbReference type="NCBI Taxonomy" id="1037362"/>
    <lineage>
        <taxon>Bacteria</taxon>
        <taxon>Pseudomonadati</taxon>
        <taxon>Pseudomonadota</taxon>
        <taxon>Alphaproteobacteria</taxon>
        <taxon>Rhodobacterales</taxon>
        <taxon>Roseobacteraceae</taxon>
        <taxon>Pelagimonas</taxon>
    </lineage>
</organism>
<dbReference type="SUPFAM" id="SSF50486">
    <property type="entry name" value="FMT C-terminal domain-like"/>
    <property type="match status" value="1"/>
</dbReference>
<dbReference type="InterPro" id="IPR005793">
    <property type="entry name" value="Formyl_trans_C"/>
</dbReference>
<dbReference type="InterPro" id="IPR024011">
    <property type="entry name" value="Biosynth_lucif-like_mOase_dom"/>
</dbReference>
<evidence type="ECO:0000256" key="1">
    <source>
        <dbReference type="ARBA" id="ARBA00022450"/>
    </source>
</evidence>
<feature type="compositionally biased region" description="Polar residues" evidence="3">
    <location>
        <begin position="1468"/>
        <end position="1483"/>
    </location>
</feature>
<dbReference type="PANTHER" id="PTHR45527">
    <property type="entry name" value="NONRIBOSOMAL PEPTIDE SYNTHETASE"/>
    <property type="match status" value="1"/>
</dbReference>
<dbReference type="InterPro" id="IPR020806">
    <property type="entry name" value="PKS_PP-bd"/>
</dbReference>
<dbReference type="SUPFAM" id="SSF47336">
    <property type="entry name" value="ACP-like"/>
    <property type="match status" value="1"/>
</dbReference>
<dbReference type="SMART" id="SM00823">
    <property type="entry name" value="PKS_PP"/>
    <property type="match status" value="1"/>
</dbReference>
<dbReference type="EMBL" id="FXXP01000001">
    <property type="protein sequence ID" value="SMX26460.1"/>
    <property type="molecule type" value="Genomic_DNA"/>
</dbReference>
<dbReference type="Pfam" id="PF02911">
    <property type="entry name" value="Formyl_trans_C"/>
    <property type="match status" value="1"/>
</dbReference>
<dbReference type="SUPFAM" id="SSF51679">
    <property type="entry name" value="Bacterial luciferase-like"/>
    <property type="match status" value="1"/>
</dbReference>
<dbReference type="Pfam" id="PF00501">
    <property type="entry name" value="AMP-binding"/>
    <property type="match status" value="2"/>
</dbReference>
<keyword evidence="6" id="KW-1185">Reference proteome</keyword>
<dbReference type="Gene3D" id="1.10.1200.10">
    <property type="entry name" value="ACP-like"/>
    <property type="match status" value="1"/>
</dbReference>
<dbReference type="SUPFAM" id="SSF53328">
    <property type="entry name" value="Formyltransferase"/>
    <property type="match status" value="1"/>
</dbReference>
<dbReference type="FunFam" id="3.40.50.980:FF:000001">
    <property type="entry name" value="Non-ribosomal peptide synthetase"/>
    <property type="match status" value="1"/>
</dbReference>
<dbReference type="InterPro" id="IPR002376">
    <property type="entry name" value="Formyl_transf_N"/>
</dbReference>
<evidence type="ECO:0000313" key="5">
    <source>
        <dbReference type="EMBL" id="SMX26460.1"/>
    </source>
</evidence>
<dbReference type="InterPro" id="IPR045851">
    <property type="entry name" value="AMP-bd_C_sf"/>
</dbReference>
<dbReference type="FunFam" id="3.30.300.30:FF:000010">
    <property type="entry name" value="Enterobactin synthetase component F"/>
    <property type="match status" value="1"/>
</dbReference>
<keyword evidence="1" id="KW-0596">Phosphopantetheine</keyword>
<keyword evidence="2" id="KW-0597">Phosphoprotein</keyword>
<dbReference type="GO" id="GO:0005737">
    <property type="term" value="C:cytoplasm"/>
    <property type="evidence" value="ECO:0007669"/>
    <property type="project" value="TreeGrafter"/>
</dbReference>
<dbReference type="InterPro" id="IPR036736">
    <property type="entry name" value="ACP-like_sf"/>
</dbReference>
<dbReference type="Gene3D" id="3.30.300.30">
    <property type="match status" value="1"/>
</dbReference>
<dbReference type="Pfam" id="PF00551">
    <property type="entry name" value="Formyl_trans_N"/>
    <property type="match status" value="1"/>
</dbReference>
<dbReference type="RefSeq" id="WP_099242305.1">
    <property type="nucleotide sequence ID" value="NZ_FXXP01000001.1"/>
</dbReference>
<dbReference type="InterPro" id="IPR020845">
    <property type="entry name" value="AMP-binding_CS"/>
</dbReference>
<dbReference type="GO" id="GO:0031177">
    <property type="term" value="F:phosphopantetheine binding"/>
    <property type="evidence" value="ECO:0007669"/>
    <property type="project" value="InterPro"/>
</dbReference>
<dbReference type="CDD" id="cd08649">
    <property type="entry name" value="FMT_core_NRPS_like"/>
    <property type="match status" value="1"/>
</dbReference>
<dbReference type="InterPro" id="IPR036477">
    <property type="entry name" value="Formyl_transf_N_sf"/>
</dbReference>
<dbReference type="GO" id="GO:0044550">
    <property type="term" value="P:secondary metabolite biosynthetic process"/>
    <property type="evidence" value="ECO:0007669"/>
    <property type="project" value="TreeGrafter"/>
</dbReference>
<dbReference type="InterPro" id="IPR036661">
    <property type="entry name" value="Luciferase-like_sf"/>
</dbReference>